<protein>
    <recommendedName>
        <fullName evidence="4">IclR-ED domain-containing protein</fullName>
    </recommendedName>
</protein>
<dbReference type="GO" id="GO:0045892">
    <property type="term" value="P:negative regulation of DNA-templated transcription"/>
    <property type="evidence" value="ECO:0007669"/>
    <property type="project" value="TreeGrafter"/>
</dbReference>
<comment type="caution">
    <text evidence="5">The sequence shown here is derived from an EMBL/GenBank/DDBJ whole genome shotgun (WGS) entry which is preliminary data.</text>
</comment>
<dbReference type="InterPro" id="IPR036390">
    <property type="entry name" value="WH_DNA-bd_sf"/>
</dbReference>
<evidence type="ECO:0000256" key="3">
    <source>
        <dbReference type="ARBA" id="ARBA00023163"/>
    </source>
</evidence>
<dbReference type="GO" id="GO:0003677">
    <property type="term" value="F:DNA binding"/>
    <property type="evidence" value="ECO:0007669"/>
    <property type="project" value="UniProtKB-KW"/>
</dbReference>
<evidence type="ECO:0000313" key="6">
    <source>
        <dbReference type="Proteomes" id="UP000182985"/>
    </source>
</evidence>
<organism evidence="5 6">
    <name type="scientific">Brucella cytisi</name>
    <dbReference type="NCBI Taxonomy" id="407152"/>
    <lineage>
        <taxon>Bacteria</taxon>
        <taxon>Pseudomonadati</taxon>
        <taxon>Pseudomonadota</taxon>
        <taxon>Alphaproteobacteria</taxon>
        <taxon>Hyphomicrobiales</taxon>
        <taxon>Brucellaceae</taxon>
        <taxon>Brucella/Ochrobactrum group</taxon>
        <taxon>Brucella</taxon>
    </lineage>
</organism>
<dbReference type="InterPro" id="IPR005471">
    <property type="entry name" value="Tscrpt_reg_IclR_N"/>
</dbReference>
<evidence type="ECO:0000259" key="4">
    <source>
        <dbReference type="PROSITE" id="PS51078"/>
    </source>
</evidence>
<evidence type="ECO:0000256" key="2">
    <source>
        <dbReference type="ARBA" id="ARBA00023125"/>
    </source>
</evidence>
<feature type="domain" description="IclR-ED" evidence="4">
    <location>
        <begin position="79"/>
        <end position="260"/>
    </location>
</feature>
<dbReference type="GO" id="GO:0003700">
    <property type="term" value="F:DNA-binding transcription factor activity"/>
    <property type="evidence" value="ECO:0007669"/>
    <property type="project" value="TreeGrafter"/>
</dbReference>
<dbReference type="AlphaFoldDB" id="A0A1J6HYG5"/>
<dbReference type="SUPFAM" id="SSF46785">
    <property type="entry name" value="Winged helix' DNA-binding domain"/>
    <property type="match status" value="1"/>
</dbReference>
<dbReference type="OrthoDB" id="9790046at2"/>
<dbReference type="InterPro" id="IPR050707">
    <property type="entry name" value="HTH_MetabolicPath_Reg"/>
</dbReference>
<gene>
    <name evidence="5" type="ORF">BLA27_26245</name>
</gene>
<dbReference type="InterPro" id="IPR014757">
    <property type="entry name" value="Tscrpt_reg_IclR_C"/>
</dbReference>
<keyword evidence="3" id="KW-0804">Transcription</keyword>
<sequence>MASTQSGAATRVMRKPRERGVDRILKLFSYLQSNGGPARLAALPEALDAPKSTIYDLVNILGESGLLEVRDAQVYFGKVMQIYGASYLRANDVVARGREMVDHLARETGETCELCIRLRGKQVIVHARPGSRPLRISSEVGSQIPIPWTASGRLMLSQLSEGEIETVLEPEDRLLSDGSALDVAAFITECHAHHGKRIARTVGAINNFTQCLAAPLIDSRGYVEATICFVLPIDIPEARRRMLESRLGEAASSISFATSG</sequence>
<dbReference type="EMBL" id="MOEC01000048">
    <property type="protein sequence ID" value="OIS90542.1"/>
    <property type="molecule type" value="Genomic_DNA"/>
</dbReference>
<dbReference type="Proteomes" id="UP000182985">
    <property type="component" value="Unassembled WGS sequence"/>
</dbReference>
<proteinExistence type="predicted"/>
<dbReference type="PROSITE" id="PS51078">
    <property type="entry name" value="ICLR_ED"/>
    <property type="match status" value="1"/>
</dbReference>
<dbReference type="RefSeq" id="WP_071634222.1">
    <property type="nucleotide sequence ID" value="NZ_MOEC01000048.1"/>
</dbReference>
<dbReference type="Pfam" id="PF09339">
    <property type="entry name" value="HTH_IclR"/>
    <property type="match status" value="1"/>
</dbReference>
<dbReference type="PANTHER" id="PTHR30136">
    <property type="entry name" value="HELIX-TURN-HELIX TRANSCRIPTIONAL REGULATOR, ICLR FAMILY"/>
    <property type="match status" value="1"/>
</dbReference>
<accession>A0A1J6HYG5</accession>
<name>A0A1J6HYG5_9HYPH</name>
<dbReference type="PANTHER" id="PTHR30136:SF24">
    <property type="entry name" value="HTH-TYPE TRANSCRIPTIONAL REPRESSOR ALLR"/>
    <property type="match status" value="1"/>
</dbReference>
<dbReference type="Gene3D" id="3.30.450.40">
    <property type="match status" value="1"/>
</dbReference>
<dbReference type="SUPFAM" id="SSF55781">
    <property type="entry name" value="GAF domain-like"/>
    <property type="match status" value="1"/>
</dbReference>
<dbReference type="Gene3D" id="1.10.10.10">
    <property type="entry name" value="Winged helix-like DNA-binding domain superfamily/Winged helix DNA-binding domain"/>
    <property type="match status" value="1"/>
</dbReference>
<keyword evidence="1" id="KW-0805">Transcription regulation</keyword>
<evidence type="ECO:0000256" key="1">
    <source>
        <dbReference type="ARBA" id="ARBA00023015"/>
    </source>
</evidence>
<dbReference type="Pfam" id="PF01614">
    <property type="entry name" value="IclR_C"/>
    <property type="match status" value="1"/>
</dbReference>
<evidence type="ECO:0000313" key="5">
    <source>
        <dbReference type="EMBL" id="OIS90542.1"/>
    </source>
</evidence>
<reference evidence="5 6" key="1">
    <citation type="submission" date="2016-10" db="EMBL/GenBank/DDBJ databases">
        <title>The Draft Genome Sequence of the Potato Rhizosphere Bacteria Ochrobactrum sp. IPA7.2.</title>
        <authorList>
            <person name="Gogoleva N.E."/>
            <person name="Khlopko Y.A."/>
            <person name="Burygin G.L."/>
            <person name="Plotnikov A.O."/>
        </authorList>
    </citation>
    <scope>NUCLEOTIDE SEQUENCE [LARGE SCALE GENOMIC DNA]</scope>
    <source>
        <strain evidence="5 6">IPA7.2</strain>
    </source>
</reference>
<dbReference type="InterPro" id="IPR036388">
    <property type="entry name" value="WH-like_DNA-bd_sf"/>
</dbReference>
<keyword evidence="6" id="KW-1185">Reference proteome</keyword>
<dbReference type="InterPro" id="IPR029016">
    <property type="entry name" value="GAF-like_dom_sf"/>
</dbReference>
<keyword evidence="2" id="KW-0238">DNA-binding</keyword>